<dbReference type="SUPFAM" id="SSF50729">
    <property type="entry name" value="PH domain-like"/>
    <property type="match status" value="1"/>
</dbReference>
<protein>
    <submittedName>
        <fullName evidence="4">Uncharacterized protein</fullName>
    </submittedName>
</protein>
<dbReference type="AlphaFoldDB" id="A0AAW0JP35"/>
<feature type="compositionally biased region" description="Low complexity" evidence="3">
    <location>
        <begin position="52"/>
        <end position="62"/>
    </location>
</feature>
<keyword evidence="1" id="KW-0597">Phosphoprotein</keyword>
<evidence type="ECO:0000313" key="4">
    <source>
        <dbReference type="EMBL" id="KAK7828620.1"/>
    </source>
</evidence>
<keyword evidence="5" id="KW-1185">Reference proteome</keyword>
<dbReference type="GO" id="GO:0005068">
    <property type="term" value="F:transmembrane receptor protein tyrosine kinase adaptor activity"/>
    <property type="evidence" value="ECO:0007669"/>
    <property type="project" value="TreeGrafter"/>
</dbReference>
<dbReference type="GO" id="GO:0035556">
    <property type="term" value="P:intracellular signal transduction"/>
    <property type="evidence" value="ECO:0007669"/>
    <property type="project" value="TreeGrafter"/>
</dbReference>
<feature type="region of interest" description="Disordered" evidence="3">
    <location>
        <begin position="45"/>
        <end position="64"/>
    </location>
</feature>
<evidence type="ECO:0000256" key="1">
    <source>
        <dbReference type="ARBA" id="ARBA00022553"/>
    </source>
</evidence>
<accession>A0AAW0JP35</accession>
<evidence type="ECO:0000313" key="5">
    <source>
        <dbReference type="Proteomes" id="UP001488838"/>
    </source>
</evidence>
<comment type="caution">
    <text evidence="4">The sequence shown here is derived from an EMBL/GenBank/DDBJ whole genome shotgun (WGS) entry which is preliminary data.</text>
</comment>
<keyword evidence="2" id="KW-0727">SH2 domain</keyword>
<reference evidence="4 5" key="1">
    <citation type="journal article" date="2023" name="bioRxiv">
        <title>Conserved and derived expression patterns and positive selection on dental genes reveal complex evolutionary context of ever-growing rodent molars.</title>
        <authorList>
            <person name="Calamari Z.T."/>
            <person name="Song A."/>
            <person name="Cohen E."/>
            <person name="Akter M."/>
            <person name="Roy R.D."/>
            <person name="Hallikas O."/>
            <person name="Christensen M.M."/>
            <person name="Li P."/>
            <person name="Marangoni P."/>
            <person name="Jernvall J."/>
            <person name="Klein O.D."/>
        </authorList>
    </citation>
    <scope>NUCLEOTIDE SEQUENCE [LARGE SCALE GENOMIC DNA]</scope>
    <source>
        <strain evidence="4">V071</strain>
    </source>
</reference>
<organism evidence="4 5">
    <name type="scientific">Myodes glareolus</name>
    <name type="common">Bank vole</name>
    <name type="synonym">Clethrionomys glareolus</name>
    <dbReference type="NCBI Taxonomy" id="447135"/>
    <lineage>
        <taxon>Eukaryota</taxon>
        <taxon>Metazoa</taxon>
        <taxon>Chordata</taxon>
        <taxon>Craniata</taxon>
        <taxon>Vertebrata</taxon>
        <taxon>Euteleostomi</taxon>
        <taxon>Mammalia</taxon>
        <taxon>Eutheria</taxon>
        <taxon>Euarchontoglires</taxon>
        <taxon>Glires</taxon>
        <taxon>Rodentia</taxon>
        <taxon>Myomorpha</taxon>
        <taxon>Muroidea</taxon>
        <taxon>Cricetidae</taxon>
        <taxon>Arvicolinae</taxon>
        <taxon>Myodes</taxon>
    </lineage>
</organism>
<dbReference type="EMBL" id="JBBHLL010000025">
    <property type="protein sequence ID" value="KAK7828620.1"/>
    <property type="molecule type" value="Genomic_DNA"/>
</dbReference>
<evidence type="ECO:0000256" key="2">
    <source>
        <dbReference type="ARBA" id="ARBA00022999"/>
    </source>
</evidence>
<evidence type="ECO:0000256" key="3">
    <source>
        <dbReference type="SAM" id="MobiDB-lite"/>
    </source>
</evidence>
<name>A0AAW0JP35_MYOGA</name>
<proteinExistence type="predicted"/>
<sequence length="349" mass="36763">HFEAEVTQDSGSLSSSVLAPLSSGVDYCTVGGPLDMLGPSLSSEDLVGSLPSSGSSSSTTSTMPKLKKIAFPSVQWVTQRICSRHPAQEASDIFSLTGPLKNTSGPPILGGNSNSNSGGAGTVEMDSPTHRFEMLRLSYSEGTLKDEAGIVQKEELLSFMRAEEAAPVPTGGGATGLTSERGGQPYIPCSTITDVHTAIALETPDQENTFVVKIEGPSEYILETTDTLIQPGVSLSESFRVCPARICCWDQARETQGAYEGLSNWPSASFSPNSASIVASHFDSMKLVPPQLPPHIPIEEGPSAGTVHPISTPSSPVAVTSSFLSQNESKGAERDCPLSGYPWFHGILF</sequence>
<dbReference type="InterPro" id="IPR011993">
    <property type="entry name" value="PH-like_dom_sf"/>
</dbReference>
<dbReference type="Gene3D" id="2.30.29.30">
    <property type="entry name" value="Pleckstrin-homology domain (PH domain)/Phosphotyrosine-binding domain (PTB)"/>
    <property type="match status" value="1"/>
</dbReference>
<feature type="region of interest" description="Disordered" evidence="3">
    <location>
        <begin position="105"/>
        <end position="126"/>
    </location>
</feature>
<dbReference type="InterPro" id="IPR030523">
    <property type="entry name" value="SH2B"/>
</dbReference>
<dbReference type="PANTHER" id="PTHR10872:SF3">
    <property type="entry name" value="SH2B ADAPTER PROTEIN 1"/>
    <property type="match status" value="1"/>
</dbReference>
<feature type="non-terminal residue" evidence="4">
    <location>
        <position position="1"/>
    </location>
</feature>
<dbReference type="GO" id="GO:0005886">
    <property type="term" value="C:plasma membrane"/>
    <property type="evidence" value="ECO:0007669"/>
    <property type="project" value="TreeGrafter"/>
</dbReference>
<dbReference type="PANTHER" id="PTHR10872">
    <property type="entry name" value="SH2B ADAPTER PROTEIN"/>
    <property type="match status" value="1"/>
</dbReference>
<dbReference type="Proteomes" id="UP001488838">
    <property type="component" value="Unassembled WGS sequence"/>
</dbReference>
<gene>
    <name evidence="4" type="ORF">U0070_007144</name>
</gene>